<evidence type="ECO:0000313" key="2">
    <source>
        <dbReference type="Proteomes" id="UP000553776"/>
    </source>
</evidence>
<organism evidence="1 2">
    <name type="scientific">Cohnella xylanilytica</name>
    <dbReference type="NCBI Taxonomy" id="557555"/>
    <lineage>
        <taxon>Bacteria</taxon>
        <taxon>Bacillati</taxon>
        <taxon>Bacillota</taxon>
        <taxon>Bacilli</taxon>
        <taxon>Bacillales</taxon>
        <taxon>Paenibacillaceae</taxon>
        <taxon>Cohnella</taxon>
    </lineage>
</organism>
<reference evidence="1 2" key="1">
    <citation type="submission" date="2020-08" db="EMBL/GenBank/DDBJ databases">
        <title>Cohnella phylogeny.</title>
        <authorList>
            <person name="Dunlap C."/>
        </authorList>
    </citation>
    <scope>NUCLEOTIDE SEQUENCE [LARGE SCALE GENOMIC DNA]</scope>
    <source>
        <strain evidence="1 2">DSM 25239</strain>
    </source>
</reference>
<keyword evidence="2" id="KW-1185">Reference proteome</keyword>
<gene>
    <name evidence="1" type="ORF">H7B90_18015</name>
</gene>
<evidence type="ECO:0000313" key="1">
    <source>
        <dbReference type="EMBL" id="MBB6693304.1"/>
    </source>
</evidence>
<dbReference type="RefSeq" id="WP_185137285.1">
    <property type="nucleotide sequence ID" value="NZ_BORM01000026.1"/>
</dbReference>
<protein>
    <recommendedName>
        <fullName evidence="3">Heat induced stress protein YflT</fullName>
    </recommendedName>
</protein>
<dbReference type="Proteomes" id="UP000553776">
    <property type="component" value="Unassembled WGS sequence"/>
</dbReference>
<evidence type="ECO:0008006" key="3">
    <source>
        <dbReference type="Google" id="ProtNLM"/>
    </source>
</evidence>
<name>A0A841U5K1_9BACL</name>
<sequence length="128" mass="13745">MSERTVFAYFNTPDQAKQAVERMRSRSLKLVEHAIERFDGYSGTGMQNLDQLGQTITGNFPGLPYLTLGGDFDNKDASVLAAASVSASGMSAGGPDNRVTGRDILLVAVVEEEDYEEAVRIAQAEGAL</sequence>
<dbReference type="AlphaFoldDB" id="A0A841U5K1"/>
<comment type="caution">
    <text evidence="1">The sequence shown here is derived from an EMBL/GenBank/DDBJ whole genome shotgun (WGS) entry which is preliminary data.</text>
</comment>
<proteinExistence type="predicted"/>
<accession>A0A841U5K1</accession>
<dbReference type="EMBL" id="JACJVR010000070">
    <property type="protein sequence ID" value="MBB6693304.1"/>
    <property type="molecule type" value="Genomic_DNA"/>
</dbReference>